<dbReference type="InterPro" id="IPR056884">
    <property type="entry name" value="NPHP3-like_N"/>
</dbReference>
<protein>
    <recommendedName>
        <fullName evidence="3">NACHT domain-containing protein</fullName>
    </recommendedName>
</protein>
<dbReference type="OrthoDB" id="443402at2759"/>
<dbReference type="InterPro" id="IPR056693">
    <property type="entry name" value="DUF7791"/>
</dbReference>
<evidence type="ECO:0000259" key="3">
    <source>
        <dbReference type="PROSITE" id="PS50837"/>
    </source>
</evidence>
<dbReference type="SUPFAM" id="SSF52540">
    <property type="entry name" value="P-loop containing nucleoside triphosphate hydrolases"/>
    <property type="match status" value="1"/>
</dbReference>
<keyword evidence="5" id="KW-1185">Reference proteome</keyword>
<evidence type="ECO:0000313" key="4">
    <source>
        <dbReference type="EMBL" id="KAF2443978.1"/>
    </source>
</evidence>
<dbReference type="PANTHER" id="PTHR10039:SF5">
    <property type="entry name" value="NACHT DOMAIN-CONTAINING PROTEIN"/>
    <property type="match status" value="1"/>
</dbReference>
<accession>A0A9P4UC53</accession>
<keyword evidence="2" id="KW-0175">Coiled coil</keyword>
<comment type="caution">
    <text evidence="4">The sequence shown here is derived from an EMBL/GenBank/DDBJ whole genome shotgun (WGS) entry which is preliminary data.</text>
</comment>
<feature type="domain" description="NACHT" evidence="3">
    <location>
        <begin position="294"/>
        <end position="449"/>
    </location>
</feature>
<dbReference type="PROSITE" id="PS50837">
    <property type="entry name" value="NACHT"/>
    <property type="match status" value="1"/>
</dbReference>
<dbReference type="Pfam" id="PF24883">
    <property type="entry name" value="NPHP3_N"/>
    <property type="match status" value="1"/>
</dbReference>
<evidence type="ECO:0000256" key="1">
    <source>
        <dbReference type="ARBA" id="ARBA00022737"/>
    </source>
</evidence>
<dbReference type="AlphaFoldDB" id="A0A9P4UC53"/>
<name>A0A9P4UC53_9PLEO</name>
<dbReference type="PANTHER" id="PTHR10039">
    <property type="entry name" value="AMELOGENIN"/>
    <property type="match status" value="1"/>
</dbReference>
<dbReference type="Gene3D" id="3.40.50.300">
    <property type="entry name" value="P-loop containing nucleotide triphosphate hydrolases"/>
    <property type="match status" value="1"/>
</dbReference>
<evidence type="ECO:0000256" key="2">
    <source>
        <dbReference type="SAM" id="Coils"/>
    </source>
</evidence>
<dbReference type="Proteomes" id="UP000799764">
    <property type="component" value="Unassembled WGS sequence"/>
</dbReference>
<gene>
    <name evidence="4" type="ORF">P171DRAFT_23043</name>
</gene>
<sequence length="856" mass="98150">MEPLSALSLASSVVQLVDFSIKVVTNSREIYKSAEGASNAHSFLSNATGNLSELSATLLDELGNNYLINKKTNWLRAKFEKEDVDDREQKAEKVVDEKVQKAKKAADKQLADLARQSRKVAAALQSKLDSLKRTPNGGKWDALQTSFRIIFEQGEIDTLVAELNSIQKQIDTALLISLRCVMEPVESTGSKPMSRQKKELLGSLHDQSHQALEEFRMTEFSHTFHSAVDMDIEERFCEMMLARLFFADMPERYEAIPKAHRDTFEWMLTEDPAMASTNTWDDFPKWLSNTSGSNLYWIAGKPGSGKSTLMRYLYDHITTAKFSTWNGDDPVVKAGFFFWNSGTVMQMSRMGLLQTLLHGALRADKEALLQIFNHRWLQYVAFAGGRHPLSWSELREAFEKLIAEPRGRKRYFFMIDGLDEFDGDHKELVDLVTSAAAKPHVKVCVASRPWLVFADRFEHRPKLFLEQLTERDIRKYVGDAFQGNRHYKRLIELEPDRAASLQTEITTRAAGVFLWVRLVVQSLLDGLSDGDRMSNLFARFESLPRELEALYDRLLWSLDEAYFKDACQLIRLVMSVERPLLLELWFADDDDCTSTMGLHPRFSSPIEVKNRMETMHRRILARCKCFLEIEDFCDSTMPGYWLSKKSQVRFFHRTARDFLQSPEMRETILDGTGHDLFDTERRWANAYMGIIKTVHQSENNTDKYFIMCIEYALRVEKRTGITPTSYLDEVGRAATRISEGYHQLSIIEDFGGASFRKHLPFRSFMDFAVWCNLVGYVKASADSVSKDTLLHAAPFKNGVLSNGRVHDLITSHAPTLYKAMTSDRALLKTVLSDALGARRKEARRTKWKVARNRWFT</sequence>
<feature type="coiled-coil region" evidence="2">
    <location>
        <begin position="99"/>
        <end position="134"/>
    </location>
</feature>
<reference evidence="4" key="1">
    <citation type="journal article" date="2020" name="Stud. Mycol.">
        <title>101 Dothideomycetes genomes: a test case for predicting lifestyles and emergence of pathogens.</title>
        <authorList>
            <person name="Haridas S."/>
            <person name="Albert R."/>
            <person name="Binder M."/>
            <person name="Bloem J."/>
            <person name="Labutti K."/>
            <person name="Salamov A."/>
            <person name="Andreopoulos B."/>
            <person name="Baker S."/>
            <person name="Barry K."/>
            <person name="Bills G."/>
            <person name="Bluhm B."/>
            <person name="Cannon C."/>
            <person name="Castanera R."/>
            <person name="Culley D."/>
            <person name="Daum C."/>
            <person name="Ezra D."/>
            <person name="Gonzalez J."/>
            <person name="Henrissat B."/>
            <person name="Kuo A."/>
            <person name="Liang C."/>
            <person name="Lipzen A."/>
            <person name="Lutzoni F."/>
            <person name="Magnuson J."/>
            <person name="Mondo S."/>
            <person name="Nolan M."/>
            <person name="Ohm R."/>
            <person name="Pangilinan J."/>
            <person name="Park H.-J."/>
            <person name="Ramirez L."/>
            <person name="Alfaro M."/>
            <person name="Sun H."/>
            <person name="Tritt A."/>
            <person name="Yoshinaga Y."/>
            <person name="Zwiers L.-H."/>
            <person name="Turgeon B."/>
            <person name="Goodwin S."/>
            <person name="Spatafora J."/>
            <person name="Crous P."/>
            <person name="Grigoriev I."/>
        </authorList>
    </citation>
    <scope>NUCLEOTIDE SEQUENCE</scope>
    <source>
        <strain evidence="4">CBS 690.94</strain>
    </source>
</reference>
<proteinExistence type="predicted"/>
<keyword evidence="1" id="KW-0677">Repeat</keyword>
<dbReference type="EMBL" id="MU001501">
    <property type="protein sequence ID" value="KAF2443978.1"/>
    <property type="molecule type" value="Genomic_DNA"/>
</dbReference>
<organism evidence="4 5">
    <name type="scientific">Karstenula rhodostoma CBS 690.94</name>
    <dbReference type="NCBI Taxonomy" id="1392251"/>
    <lineage>
        <taxon>Eukaryota</taxon>
        <taxon>Fungi</taxon>
        <taxon>Dikarya</taxon>
        <taxon>Ascomycota</taxon>
        <taxon>Pezizomycotina</taxon>
        <taxon>Dothideomycetes</taxon>
        <taxon>Pleosporomycetidae</taxon>
        <taxon>Pleosporales</taxon>
        <taxon>Massarineae</taxon>
        <taxon>Didymosphaeriaceae</taxon>
        <taxon>Karstenula</taxon>
    </lineage>
</organism>
<dbReference type="InterPro" id="IPR027417">
    <property type="entry name" value="P-loop_NTPase"/>
</dbReference>
<dbReference type="InterPro" id="IPR007111">
    <property type="entry name" value="NACHT_NTPase"/>
</dbReference>
<evidence type="ECO:0000313" key="5">
    <source>
        <dbReference type="Proteomes" id="UP000799764"/>
    </source>
</evidence>
<dbReference type="Pfam" id="PF25053">
    <property type="entry name" value="DUF7791"/>
    <property type="match status" value="1"/>
</dbReference>